<evidence type="ECO:0000256" key="3">
    <source>
        <dbReference type="ARBA" id="ARBA00022801"/>
    </source>
</evidence>
<feature type="region of interest" description="Disordered" evidence="4">
    <location>
        <begin position="314"/>
        <end position="350"/>
    </location>
</feature>
<dbReference type="Pfam" id="PF00574">
    <property type="entry name" value="CLP_protease"/>
    <property type="match status" value="1"/>
</dbReference>
<dbReference type="GO" id="GO:0009368">
    <property type="term" value="C:endopeptidase Clp complex"/>
    <property type="evidence" value="ECO:0007669"/>
    <property type="project" value="TreeGrafter"/>
</dbReference>
<dbReference type="InterPro" id="IPR001907">
    <property type="entry name" value="ClpP"/>
</dbReference>
<dbReference type="InterPro" id="IPR023562">
    <property type="entry name" value="ClpP/TepA"/>
</dbReference>
<evidence type="ECO:0000313" key="6">
    <source>
        <dbReference type="Proteomes" id="UP001431754"/>
    </source>
</evidence>
<dbReference type="GO" id="GO:0004252">
    <property type="term" value="F:serine-type endopeptidase activity"/>
    <property type="evidence" value="ECO:0007669"/>
    <property type="project" value="InterPro"/>
</dbReference>
<keyword evidence="2" id="KW-0963">Cytoplasm</keyword>
<organism evidence="5 6">
    <name type="scientific">Vibrio phage PVP-XSN</name>
    <dbReference type="NCBI Taxonomy" id="3056214"/>
    <lineage>
        <taxon>Viruses</taxon>
        <taxon>Duplodnaviria</taxon>
        <taxon>Heunggongvirae</taxon>
        <taxon>Uroviricota</taxon>
        <taxon>Caudoviricetes</taxon>
    </lineage>
</organism>
<evidence type="ECO:0000313" key="5">
    <source>
        <dbReference type="EMBL" id="WJZ69986.1"/>
    </source>
</evidence>
<dbReference type="GO" id="GO:0006515">
    <property type="term" value="P:protein quality control for misfolded or incompletely synthesized proteins"/>
    <property type="evidence" value="ECO:0007669"/>
    <property type="project" value="TreeGrafter"/>
</dbReference>
<evidence type="ECO:0000256" key="4">
    <source>
        <dbReference type="SAM" id="MobiDB-lite"/>
    </source>
</evidence>
<reference evidence="5" key="1">
    <citation type="submission" date="2023-04" db="EMBL/GenBank/DDBJ databases">
        <title>Virulent bacteriophage PVP-XSN from an Vibrio parahaemolyticus isolate: Characterization and complete genome sequence.</title>
        <authorList>
            <person name="Qi T."/>
            <person name="Lyu S."/>
            <person name="Liu L."/>
            <person name="Guo Q."/>
            <person name="Shen W."/>
            <person name="Han M."/>
            <person name="Xiong F."/>
            <person name="Lou B."/>
            <person name="Xu H."/>
        </authorList>
    </citation>
    <scope>NUCLEOTIDE SEQUENCE</scope>
</reference>
<dbReference type="InterPro" id="IPR029045">
    <property type="entry name" value="ClpP/crotonase-like_dom_sf"/>
</dbReference>
<dbReference type="GO" id="GO:0051117">
    <property type="term" value="F:ATPase binding"/>
    <property type="evidence" value="ECO:0007669"/>
    <property type="project" value="TreeGrafter"/>
</dbReference>
<dbReference type="NCBIfam" id="NF045542">
    <property type="entry name" value="Clp_rel_HeadMat"/>
    <property type="match status" value="1"/>
</dbReference>
<comment type="similarity">
    <text evidence="1">Belongs to the peptidase S14 family.</text>
</comment>
<gene>
    <name evidence="5" type="ORF">PVP_XSN000007</name>
</gene>
<accession>A0AAX3Y5J1</accession>
<keyword evidence="3" id="KW-0378">Hydrolase</keyword>
<dbReference type="PANTHER" id="PTHR10381:SF70">
    <property type="entry name" value="ATP-DEPENDENT CLP PROTEASE PROTEOLYTIC SUBUNIT"/>
    <property type="match status" value="1"/>
</dbReference>
<evidence type="ECO:0000256" key="2">
    <source>
        <dbReference type="ARBA" id="ARBA00022490"/>
    </source>
</evidence>
<keyword evidence="5" id="KW-0645">Protease</keyword>
<protein>
    <submittedName>
        <fullName evidence="5">Clp protease</fullName>
    </submittedName>
</protein>
<dbReference type="PRINTS" id="PR00127">
    <property type="entry name" value="CLPPROTEASEP"/>
</dbReference>
<evidence type="ECO:0000256" key="1">
    <source>
        <dbReference type="ARBA" id="ARBA00007039"/>
    </source>
</evidence>
<dbReference type="SUPFAM" id="SSF52096">
    <property type="entry name" value="ClpP/crotonase"/>
    <property type="match status" value="1"/>
</dbReference>
<dbReference type="GO" id="GO:0004176">
    <property type="term" value="F:ATP-dependent peptidase activity"/>
    <property type="evidence" value="ECO:0007669"/>
    <property type="project" value="InterPro"/>
</dbReference>
<name>A0AAX3Y5J1_9CAUD</name>
<sequence>MEMKTMSKFWEFKNAGTKNPELLVYGEISEFWGEVDSKSFAEQLANITAPEIDVRINSYGGEVFTAQAIYSLLKSHSAKINVFIDGIAASAATIIAMAGDDIVMPSNAMMMVHNPLTMGYGNANDFREVADLLDKVRETLLAVYREKTGLSDEKLIELLDDETYMTAQEALDYGFIDQIDEQIKVAASLSRTKMVVNDLELNVERFANMPDNWLNKQSVQEPVKKPATPDNSNTEGEKPMNLEELKAKHPDLYNQILNDGKKAGEEAERTRIQSIEDMAMPGYEDLVNKAKFESPMAADALAVEMIKAQKQKGKNFLNNRQEDANDLSDINADVETTDPNKTQSQQDEEKVKNYAAIAAKAANNKRGIR</sequence>
<dbReference type="CDD" id="cd07016">
    <property type="entry name" value="S14_ClpP_1"/>
    <property type="match status" value="1"/>
</dbReference>
<dbReference type="Gene3D" id="3.90.226.10">
    <property type="entry name" value="2-enoyl-CoA Hydratase, Chain A, domain 1"/>
    <property type="match status" value="1"/>
</dbReference>
<proteinExistence type="inferred from homology"/>
<dbReference type="Proteomes" id="UP001431754">
    <property type="component" value="Segment"/>
</dbReference>
<feature type="region of interest" description="Disordered" evidence="4">
    <location>
        <begin position="215"/>
        <end position="238"/>
    </location>
</feature>
<dbReference type="PANTHER" id="PTHR10381">
    <property type="entry name" value="ATP-DEPENDENT CLP PROTEASE PROTEOLYTIC SUBUNIT"/>
    <property type="match status" value="1"/>
</dbReference>
<dbReference type="EMBL" id="OQ851295">
    <property type="protein sequence ID" value="WJZ69986.1"/>
    <property type="molecule type" value="Genomic_DNA"/>
</dbReference>